<keyword evidence="7" id="KW-1133">Transmembrane helix</keyword>
<reference evidence="15" key="2">
    <citation type="submission" date="2024-04" db="EMBL/GenBank/DDBJ databases">
        <authorList>
            <person name="Chen Y."/>
            <person name="Shah S."/>
            <person name="Dougan E. K."/>
            <person name="Thang M."/>
            <person name="Chan C."/>
        </authorList>
    </citation>
    <scope>NUCLEOTIDE SEQUENCE [LARGE SCALE GENOMIC DNA]</scope>
</reference>
<dbReference type="InterPro" id="IPR032675">
    <property type="entry name" value="LRR_dom_sf"/>
</dbReference>
<dbReference type="GO" id="GO:0012505">
    <property type="term" value="C:endomembrane system"/>
    <property type="evidence" value="ECO:0007669"/>
    <property type="project" value="UniProtKB-SubCell"/>
</dbReference>
<evidence type="ECO:0000256" key="4">
    <source>
        <dbReference type="ARBA" id="ARBA00022614"/>
    </source>
</evidence>
<keyword evidence="9 16" id="KW-0675">Receptor</keyword>
<dbReference type="OrthoDB" id="440658at2759"/>
<evidence type="ECO:0000256" key="13">
    <source>
        <dbReference type="SAM" id="MobiDB-lite"/>
    </source>
</evidence>
<sequence length="1469" mass="163830">MATVKVHCENGEIYRLTLQEEASYTSVVKLVADCCPDVALFLAKGGTCPLKYADDEGDWCTLAQATFDDFMNLQSNRRLLKLRLKSREPESQEPETPEAKATAKEDVPAGPPPGLENEKDELGEAAYGPGAWGPGGNGGGPRRLLIALHMLREAELLTPAMFASLAVQWLPLVTQRVARKVDKINHMARHGLDHNMKALLENIQVQAAQTPGLESYAGLMAEALNGNGNSAQRLGEALLELLKALRGLGFEIQTHFCESVPGLIRCPQCPQYSLCGNCYPQKIQLHGNCAGCSKDFQCIIFPAKGKGKTCRDKTEKSEKSSCAAPFDWTAWAGKGAGAGAWMGAAVGSMLAHQFGAHAMGFNPAFGCPMPYPGLDQTMFEESQEPEWPCAWPKGRGKGKKGKKKKGWQAHAEPEVDEFEQKVAHLLELQLANEEVIRELLVTHDGDLSQVVQQFVESVAREHDRHGDLDSDEEEDFVQFDQRLLNLSDERLTIELAQLHKEIANKEKEVMQIMLNIAERGSFLTAASIDSIRSEMEKQDGSSDLVAEQEKLWVLAEDELRQLEAHKDMIFETIGFVKGRMKGEDGKVPLTDEMTHFLKKKRQDVETKHGPGLLAKRMEDHGKELETPSTETLLRLQNETAELNQRIQKAGALNLKVTSESQLNTDFDKNLAALKAGAPPNLETLQQLADIMDPQKDWHTDNVADEDQRRVQIETERLMKKKTDLLQIITRMTSEQQALQREWAEHWTSAKALEAKLQKQEEQVPAQEENLRVVQEQHELVAASLACARSNISAAATLKPPRGITSHARLPSLSGPATAMKQPSRALEDGDNASAASSGASGSRSSTRQLSGAQSHGSTERDRLASASARLQRRMGRCGCSGWGAWLTHLAGALDCLEIKMEELKDEILAASAPECQPPTEPAEREVKVPLRAGGRASHRLDQEFERLKVKSTIRPSLPQDLVSGGYSEFMQEIMASWRDFMDYTPERDDQFEEGDRKSRGKFTWKTRLRQLNTIMQHGLQKDEIMSLYGGHELYPAVAGTYWLRKLEFETLPLLSSEAALFTAIWQLVGPSRLQGALRRCQATTPCACRFVACRPGIDGQGQLMALELRSRWFQWPKLEELPQTAATQVRYLALESIEGAGALKHPEFWLQAFPGIQVLQLSVPLSTELIGKVSALLQGWQDELLGLSLHWNPEFEIRIDDPVEAPVELLESICVLKKLRRLHVDGYISRLPSCFGQLPLVELDVRGLQFRDDSAVPSALAALGPTLRSFIAYSQGLDRSCQRPAPWNKTSPAFLSRCRPRPSWDAAQPMDSTDDDAWAWQCPWESWVARLDDPEAPWWSWHQLERFWVDANFLHGHFPPALVEAWPRLRSLDLQLNELSGPLPGEALSKLQNLTALRIHRNNFSGQVPAAIFEAPSLHYTNFEGNTELRGCIPRRQFTAETWHVLELQIQGTKITGQCEATAEKRTEL</sequence>
<keyword evidence="16" id="KW-0808">Transferase</keyword>
<keyword evidence="5" id="KW-0812">Transmembrane</keyword>
<evidence type="ECO:0000256" key="6">
    <source>
        <dbReference type="ARBA" id="ARBA00022737"/>
    </source>
</evidence>
<evidence type="ECO:0000256" key="3">
    <source>
        <dbReference type="ARBA" id="ARBA00022475"/>
    </source>
</evidence>
<dbReference type="GO" id="GO:0016301">
    <property type="term" value="F:kinase activity"/>
    <property type="evidence" value="ECO:0007669"/>
    <property type="project" value="UniProtKB-KW"/>
</dbReference>
<dbReference type="PANTHER" id="PTHR27004">
    <property type="entry name" value="RECEPTOR-LIKE PROTEIN 12 ISOFORM X1"/>
    <property type="match status" value="1"/>
</dbReference>
<keyword evidence="10" id="KW-0325">Glycoprotein</keyword>
<dbReference type="SUPFAM" id="SSF54277">
    <property type="entry name" value="CAD &amp; PB1 domains"/>
    <property type="match status" value="1"/>
</dbReference>
<dbReference type="CDD" id="cd05992">
    <property type="entry name" value="PB1"/>
    <property type="match status" value="1"/>
</dbReference>
<protein>
    <submittedName>
        <fullName evidence="16">Probable LRR receptor-like serine/threonine-protein kinase At2g23950</fullName>
    </submittedName>
</protein>
<dbReference type="PANTHER" id="PTHR27004:SF203">
    <property type="entry name" value="LEUCINE-RICH REPEAT-CONTAINING N-TERMINAL PLANT-TYPE DOMAIN-CONTAINING PROTEIN"/>
    <property type="match status" value="1"/>
</dbReference>
<keyword evidence="16" id="KW-0418">Kinase</keyword>
<comment type="subcellular location">
    <subcellularLocation>
        <location evidence="1">Cell membrane</location>
    </subcellularLocation>
    <subcellularLocation>
        <location evidence="11">Endomembrane system</location>
        <topology evidence="11">Single-pass membrane protein</topology>
    </subcellularLocation>
    <subcellularLocation>
        <location evidence="2">Membrane</location>
        <topology evidence="2">Single-pass type I membrane protein</topology>
    </subcellularLocation>
</comment>
<feature type="coiled-coil region" evidence="12">
    <location>
        <begin position="749"/>
        <end position="776"/>
    </location>
</feature>
<dbReference type="Gene3D" id="3.80.10.10">
    <property type="entry name" value="Ribonuclease Inhibitor"/>
    <property type="match status" value="1"/>
</dbReference>
<dbReference type="GO" id="GO:0005886">
    <property type="term" value="C:plasma membrane"/>
    <property type="evidence" value="ECO:0007669"/>
    <property type="project" value="UniProtKB-SubCell"/>
</dbReference>
<evidence type="ECO:0000256" key="8">
    <source>
        <dbReference type="ARBA" id="ARBA00023136"/>
    </source>
</evidence>
<gene>
    <name evidence="14" type="ORF">C1SCF055_LOCUS15392</name>
</gene>
<feature type="compositionally biased region" description="Low complexity" evidence="13">
    <location>
        <begin position="832"/>
        <end position="845"/>
    </location>
</feature>
<keyword evidence="6" id="KW-0677">Repeat</keyword>
<evidence type="ECO:0000256" key="1">
    <source>
        <dbReference type="ARBA" id="ARBA00004236"/>
    </source>
</evidence>
<feature type="compositionally biased region" description="Polar residues" evidence="13">
    <location>
        <begin position="846"/>
        <end position="856"/>
    </location>
</feature>
<dbReference type="Proteomes" id="UP001152797">
    <property type="component" value="Unassembled WGS sequence"/>
</dbReference>
<evidence type="ECO:0000313" key="16">
    <source>
        <dbReference type="EMBL" id="CAL4775489.1"/>
    </source>
</evidence>
<dbReference type="EMBL" id="CAMXCT030001238">
    <property type="protein sequence ID" value="CAL4775489.1"/>
    <property type="molecule type" value="Genomic_DNA"/>
</dbReference>
<evidence type="ECO:0000256" key="10">
    <source>
        <dbReference type="ARBA" id="ARBA00023180"/>
    </source>
</evidence>
<evidence type="ECO:0000256" key="2">
    <source>
        <dbReference type="ARBA" id="ARBA00004479"/>
    </source>
</evidence>
<keyword evidence="12" id="KW-0175">Coiled coil</keyword>
<name>A0A9P1FVU4_9DINO</name>
<organism evidence="14">
    <name type="scientific">Cladocopium goreaui</name>
    <dbReference type="NCBI Taxonomy" id="2562237"/>
    <lineage>
        <taxon>Eukaryota</taxon>
        <taxon>Sar</taxon>
        <taxon>Alveolata</taxon>
        <taxon>Dinophyceae</taxon>
        <taxon>Suessiales</taxon>
        <taxon>Symbiodiniaceae</taxon>
        <taxon>Cladocopium</taxon>
    </lineage>
</organism>
<evidence type="ECO:0000256" key="5">
    <source>
        <dbReference type="ARBA" id="ARBA00022692"/>
    </source>
</evidence>
<feature type="region of interest" description="Disordered" evidence="13">
    <location>
        <begin position="801"/>
        <end position="867"/>
    </location>
</feature>
<dbReference type="SUPFAM" id="SSF52058">
    <property type="entry name" value="L domain-like"/>
    <property type="match status" value="1"/>
</dbReference>
<feature type="region of interest" description="Disordered" evidence="13">
    <location>
        <begin position="83"/>
        <end position="134"/>
    </location>
</feature>
<evidence type="ECO:0000256" key="11">
    <source>
        <dbReference type="ARBA" id="ARBA00037847"/>
    </source>
</evidence>
<comment type="caution">
    <text evidence="14">The sequence shown here is derived from an EMBL/GenBank/DDBJ whole genome shotgun (WGS) entry which is preliminary data.</text>
</comment>
<feature type="coiled-coil region" evidence="12">
    <location>
        <begin position="488"/>
        <end position="515"/>
    </location>
</feature>
<evidence type="ECO:0000313" key="15">
    <source>
        <dbReference type="EMBL" id="CAL1141552.1"/>
    </source>
</evidence>
<keyword evidence="4" id="KW-0433">Leucine-rich repeat</keyword>
<keyword evidence="3" id="KW-1003">Cell membrane</keyword>
<keyword evidence="8" id="KW-0472">Membrane</keyword>
<evidence type="ECO:0000256" key="7">
    <source>
        <dbReference type="ARBA" id="ARBA00022989"/>
    </source>
</evidence>
<evidence type="ECO:0000256" key="12">
    <source>
        <dbReference type="SAM" id="Coils"/>
    </source>
</evidence>
<accession>A0A9P1FVU4</accession>
<proteinExistence type="predicted"/>
<dbReference type="EMBL" id="CAMXCT010001238">
    <property type="protein sequence ID" value="CAI3988177.1"/>
    <property type="molecule type" value="Genomic_DNA"/>
</dbReference>
<evidence type="ECO:0000313" key="17">
    <source>
        <dbReference type="Proteomes" id="UP001152797"/>
    </source>
</evidence>
<evidence type="ECO:0000256" key="9">
    <source>
        <dbReference type="ARBA" id="ARBA00023170"/>
    </source>
</evidence>
<feature type="compositionally biased region" description="Basic and acidic residues" evidence="13">
    <location>
        <begin position="97"/>
        <end position="107"/>
    </location>
</feature>
<keyword evidence="17" id="KW-1185">Reference proteome</keyword>
<reference evidence="14" key="1">
    <citation type="submission" date="2022-10" db="EMBL/GenBank/DDBJ databases">
        <authorList>
            <person name="Chen Y."/>
            <person name="Dougan E. K."/>
            <person name="Chan C."/>
            <person name="Rhodes N."/>
            <person name="Thang M."/>
        </authorList>
    </citation>
    <scope>NUCLEOTIDE SEQUENCE</scope>
</reference>
<evidence type="ECO:0000313" key="14">
    <source>
        <dbReference type="EMBL" id="CAI3988177.1"/>
    </source>
</evidence>
<dbReference type="EMBL" id="CAMXCT020001238">
    <property type="protein sequence ID" value="CAL1141552.1"/>
    <property type="molecule type" value="Genomic_DNA"/>
</dbReference>